<evidence type="ECO:0000256" key="5">
    <source>
        <dbReference type="ARBA" id="ARBA00015162"/>
    </source>
</evidence>
<keyword evidence="7" id="KW-0539">Nucleus</keyword>
<dbReference type="EMBL" id="CABFOC020000034">
    <property type="protein sequence ID" value="CAH0048023.1"/>
    <property type="molecule type" value="Genomic_DNA"/>
</dbReference>
<evidence type="ECO:0000256" key="3">
    <source>
        <dbReference type="ARBA" id="ARBA00004496"/>
    </source>
</evidence>
<keyword evidence="6" id="KW-0963">Cytoplasm</keyword>
<sequence>MSARRTGLSYADPIKPLLRVVGGKSRATYRQRMTEDIDDSASPDSSHGSCPRPFKHGVSDPISDSESSVTRSHLRRSQDSDSDDTDEGRRDRATISRTTFGSSNPAQGSNTSPKRGRRFASGGATEDTRDQTQAKRKQLADENGRASTSQKRKSMSSSQQSRATEPSSSAGSHLSESNGFTRRQNVKATYGASKKTAVKRTFKYSDMWKQASSQAKSKTLSTTFKPIPGSDDEFSSPKKASKFKMPEGPESSHGSQSPIAKFKSFDDDLRSPSPEAKAKFVVPTAMDSLNSEKKSPSPVFKFFPGTQVAESADLGIHDESLATLMATDSEDEAINADDKQSELTEQTAVCPWCGESVDAALYREFTKGVRMNVQKQTRFCRKHKKQTALDTWRAKSYPSIDWDEMPSRVASHHAFLAGIVNGEPSYYRTKLAKKIESGGSRAMKKEENLNPGYYGPKGFNVMCDLLVQRFTDLLKERAVRDPVISGRGSAAFIQCVLVAELAVQLIMHDMTVSAEEARTIIEDSKALGEMVQDE</sequence>
<comment type="subcellular location">
    <subcellularLocation>
        <location evidence="3">Cytoplasm</location>
    </subcellularLocation>
    <subcellularLocation>
        <location evidence="2">Nucleus</location>
    </subcellularLocation>
</comment>
<dbReference type="OrthoDB" id="128308at2759"/>
<feature type="region of interest" description="Disordered" evidence="8">
    <location>
        <begin position="211"/>
        <end position="273"/>
    </location>
</feature>
<comment type="function">
    <text evidence="1">May be involved in a process influencing telomere capping.</text>
</comment>
<keyword evidence="11" id="KW-1185">Reference proteome</keyword>
<dbReference type="GO" id="GO:0005737">
    <property type="term" value="C:cytoplasm"/>
    <property type="evidence" value="ECO:0007669"/>
    <property type="project" value="UniProtKB-SubCell"/>
</dbReference>
<accession>A0A9P0EH45</accession>
<dbReference type="InterPro" id="IPR028094">
    <property type="entry name" value="RTC4_C"/>
</dbReference>
<feature type="compositionally biased region" description="Polar residues" evidence="8">
    <location>
        <begin position="211"/>
        <end position="224"/>
    </location>
</feature>
<dbReference type="InterPro" id="IPR039024">
    <property type="entry name" value="RTC4"/>
</dbReference>
<feature type="region of interest" description="Disordered" evidence="8">
    <location>
        <begin position="22"/>
        <end position="195"/>
    </location>
</feature>
<reference evidence="10" key="1">
    <citation type="submission" date="2021-10" db="EMBL/GenBank/DDBJ databases">
        <authorList>
            <person name="Piombo E."/>
        </authorList>
    </citation>
    <scope>NUCLEOTIDE SEQUENCE</scope>
</reference>
<dbReference type="Proteomes" id="UP000775872">
    <property type="component" value="Unassembled WGS sequence"/>
</dbReference>
<evidence type="ECO:0000256" key="1">
    <source>
        <dbReference type="ARBA" id="ARBA00002738"/>
    </source>
</evidence>
<feature type="compositionally biased region" description="Low complexity" evidence="8">
    <location>
        <begin position="155"/>
        <end position="164"/>
    </location>
</feature>
<dbReference type="AlphaFoldDB" id="A0A9P0EH45"/>
<evidence type="ECO:0000313" key="10">
    <source>
        <dbReference type="EMBL" id="CAH0048023.1"/>
    </source>
</evidence>
<dbReference type="PANTHER" id="PTHR41391:SF1">
    <property type="entry name" value="RESTRICTION OF TELOMERE CAPPING PROTEIN 4"/>
    <property type="match status" value="1"/>
</dbReference>
<evidence type="ECO:0000259" key="9">
    <source>
        <dbReference type="SMART" id="SM01312"/>
    </source>
</evidence>
<protein>
    <recommendedName>
        <fullName evidence="5">Restriction of telomere capping protein 4</fullName>
    </recommendedName>
</protein>
<feature type="compositionally biased region" description="Polar residues" evidence="8">
    <location>
        <begin position="165"/>
        <end position="187"/>
    </location>
</feature>
<comment type="similarity">
    <text evidence="4">Belongs to the RTC4 family.</text>
</comment>
<name>A0A9P0EH45_9HYPO</name>
<dbReference type="SMART" id="SM01312">
    <property type="entry name" value="RTC4"/>
    <property type="match status" value="1"/>
</dbReference>
<dbReference type="GO" id="GO:0005634">
    <property type="term" value="C:nucleus"/>
    <property type="evidence" value="ECO:0007669"/>
    <property type="project" value="UniProtKB-SubCell"/>
</dbReference>
<dbReference type="PANTHER" id="PTHR41391">
    <property type="entry name" value="RESTRICTION OF TELOMERE CAPPING PROTEIN 4"/>
    <property type="match status" value="1"/>
</dbReference>
<evidence type="ECO:0000256" key="2">
    <source>
        <dbReference type="ARBA" id="ARBA00004123"/>
    </source>
</evidence>
<gene>
    <name evidence="10" type="ORF">CSOL1703_00016275</name>
</gene>
<evidence type="ECO:0000256" key="4">
    <source>
        <dbReference type="ARBA" id="ARBA00009461"/>
    </source>
</evidence>
<comment type="caution">
    <text evidence="10">The sequence shown here is derived from an EMBL/GenBank/DDBJ whole genome shotgun (WGS) entry which is preliminary data.</text>
</comment>
<proteinExistence type="inferred from homology"/>
<organism evidence="10 11">
    <name type="scientific">Clonostachys solani</name>
    <dbReference type="NCBI Taxonomy" id="160281"/>
    <lineage>
        <taxon>Eukaryota</taxon>
        <taxon>Fungi</taxon>
        <taxon>Dikarya</taxon>
        <taxon>Ascomycota</taxon>
        <taxon>Pezizomycotina</taxon>
        <taxon>Sordariomycetes</taxon>
        <taxon>Hypocreomycetidae</taxon>
        <taxon>Hypocreales</taxon>
        <taxon>Bionectriaceae</taxon>
        <taxon>Clonostachys</taxon>
    </lineage>
</organism>
<evidence type="ECO:0000256" key="7">
    <source>
        <dbReference type="ARBA" id="ARBA00023242"/>
    </source>
</evidence>
<dbReference type="Pfam" id="PF14474">
    <property type="entry name" value="RTC4"/>
    <property type="match status" value="1"/>
</dbReference>
<evidence type="ECO:0000256" key="8">
    <source>
        <dbReference type="SAM" id="MobiDB-lite"/>
    </source>
</evidence>
<feature type="domain" description="Restriction of telomere capping protein 4 C-terminal" evidence="9">
    <location>
        <begin position="419"/>
        <end position="534"/>
    </location>
</feature>
<feature type="compositionally biased region" description="Basic and acidic residues" evidence="8">
    <location>
        <begin position="126"/>
        <end position="144"/>
    </location>
</feature>
<evidence type="ECO:0000313" key="11">
    <source>
        <dbReference type="Proteomes" id="UP000775872"/>
    </source>
</evidence>
<evidence type="ECO:0000256" key="6">
    <source>
        <dbReference type="ARBA" id="ARBA00022490"/>
    </source>
</evidence>
<feature type="compositionally biased region" description="Polar residues" evidence="8">
    <location>
        <begin position="95"/>
        <end position="113"/>
    </location>
</feature>